<evidence type="ECO:0000313" key="2">
    <source>
        <dbReference type="Proteomes" id="UP000501466"/>
    </source>
</evidence>
<evidence type="ECO:0008006" key="3">
    <source>
        <dbReference type="Google" id="ProtNLM"/>
    </source>
</evidence>
<dbReference type="RefSeq" id="WP_173292125.1">
    <property type="nucleotide sequence ID" value="NZ_AP021888.1"/>
</dbReference>
<dbReference type="AlphaFoldDB" id="A0A6F8PQL7"/>
<accession>A0A6F8PQL7</accession>
<dbReference type="KEGG" id="tzo:THMIRHAT_21510"/>
<dbReference type="Proteomes" id="UP000501466">
    <property type="component" value="Chromosome"/>
</dbReference>
<name>A0A6F8PQL7_9GAMM</name>
<sequence>MIDLEAFNFLYDYEHLSAAHKESLITDLMKQSEQVLSVVQQASLALPEQGAAYIAQVHQAKSTALVLCADEINAVLEKMNKTPVDELSMGKVANDLSRLADLIKAYQQDLELLKAFVV</sequence>
<reference evidence="2" key="1">
    <citation type="submission" date="2019-11" db="EMBL/GenBank/DDBJ databases">
        <title>Isolation and characterization of two novel species in the genus Thiomicrorhabdus.</title>
        <authorList>
            <person name="Mochizuki J."/>
            <person name="Kojima H."/>
            <person name="Fukui M."/>
        </authorList>
    </citation>
    <scope>NUCLEOTIDE SEQUENCE [LARGE SCALE GENOMIC DNA]</scope>
    <source>
        <strain evidence="2">AkT22</strain>
    </source>
</reference>
<keyword evidence="2" id="KW-1185">Reference proteome</keyword>
<organism evidence="1 2">
    <name type="scientific">Thiosulfativibrio zosterae</name>
    <dbReference type="NCBI Taxonomy" id="2675053"/>
    <lineage>
        <taxon>Bacteria</taxon>
        <taxon>Pseudomonadati</taxon>
        <taxon>Pseudomonadota</taxon>
        <taxon>Gammaproteobacteria</taxon>
        <taxon>Thiotrichales</taxon>
        <taxon>Piscirickettsiaceae</taxon>
        <taxon>Thiosulfativibrio</taxon>
    </lineage>
</organism>
<evidence type="ECO:0000313" key="1">
    <source>
        <dbReference type="EMBL" id="BBP44405.1"/>
    </source>
</evidence>
<gene>
    <name evidence="1" type="ORF">THMIRHAT_21510</name>
</gene>
<dbReference type="EMBL" id="AP021888">
    <property type="protein sequence ID" value="BBP44405.1"/>
    <property type="molecule type" value="Genomic_DNA"/>
</dbReference>
<proteinExistence type="predicted"/>
<protein>
    <recommendedName>
        <fullName evidence="3">HPt domain-containing protein</fullName>
    </recommendedName>
</protein>